<accession>A0A5C4JHS2</accession>
<evidence type="ECO:0000313" key="1">
    <source>
        <dbReference type="EMBL" id="TMR04935.1"/>
    </source>
</evidence>
<organism evidence="1 2">
    <name type="scientific">Actinomadura soli</name>
    <dbReference type="NCBI Taxonomy" id="2508997"/>
    <lineage>
        <taxon>Bacteria</taxon>
        <taxon>Bacillati</taxon>
        <taxon>Actinomycetota</taxon>
        <taxon>Actinomycetes</taxon>
        <taxon>Streptosporangiales</taxon>
        <taxon>Thermomonosporaceae</taxon>
        <taxon>Actinomadura</taxon>
    </lineage>
</organism>
<name>A0A5C4JHS2_9ACTN</name>
<gene>
    <name evidence="1" type="ORF">ETD83_07765</name>
</gene>
<dbReference type="EMBL" id="VCKW01000027">
    <property type="protein sequence ID" value="TMR04935.1"/>
    <property type="molecule type" value="Genomic_DNA"/>
</dbReference>
<comment type="caution">
    <text evidence="1">The sequence shown here is derived from an EMBL/GenBank/DDBJ whole genome shotgun (WGS) entry which is preliminary data.</text>
</comment>
<protein>
    <recommendedName>
        <fullName evidence="3">SCP2 domain-containing protein</fullName>
    </recommendedName>
</protein>
<proteinExistence type="predicted"/>
<keyword evidence="2" id="KW-1185">Reference proteome</keyword>
<evidence type="ECO:0008006" key="3">
    <source>
        <dbReference type="Google" id="ProtNLM"/>
    </source>
</evidence>
<dbReference type="AlphaFoldDB" id="A0A5C4JHS2"/>
<dbReference type="OrthoDB" id="9828720at2"/>
<evidence type="ECO:0000313" key="2">
    <source>
        <dbReference type="Proteomes" id="UP000309174"/>
    </source>
</evidence>
<reference evidence="1 2" key="1">
    <citation type="submission" date="2019-05" db="EMBL/GenBank/DDBJ databases">
        <title>Draft genome sequence of Actinomadura sp. 14C53.</title>
        <authorList>
            <person name="Saricaoglu S."/>
            <person name="Isik K."/>
        </authorList>
    </citation>
    <scope>NUCLEOTIDE SEQUENCE [LARGE SCALE GENOMIC DNA]</scope>
    <source>
        <strain evidence="1 2">14C53</strain>
    </source>
</reference>
<dbReference type="RefSeq" id="WP_138644375.1">
    <property type="nucleotide sequence ID" value="NZ_VCKW01000027.1"/>
</dbReference>
<sequence>MSAAVSDAHHLTGDLLDRAIVLLEADPQRDRWRSARIGLSETPGPDLLLVVDRGTVRRAGDGQDGADLKQIRIVGTADEWKPILAGLHGGLHRAWRYHLLRFEGDSVALLDLWKTIWRLGDALADAYRRN</sequence>
<dbReference type="Proteomes" id="UP000309174">
    <property type="component" value="Unassembled WGS sequence"/>
</dbReference>